<dbReference type="EMBL" id="BGZK01000216">
    <property type="protein sequence ID" value="GBP29165.1"/>
    <property type="molecule type" value="Genomic_DNA"/>
</dbReference>
<dbReference type="Proteomes" id="UP000299102">
    <property type="component" value="Unassembled WGS sequence"/>
</dbReference>
<dbReference type="AlphaFoldDB" id="A0A4C1URT2"/>
<accession>A0A4C1URT2</accession>
<keyword evidence="2" id="KW-1185">Reference proteome</keyword>
<organism evidence="1 2">
    <name type="scientific">Eumeta variegata</name>
    <name type="common">Bagworm moth</name>
    <name type="synonym">Eumeta japonica</name>
    <dbReference type="NCBI Taxonomy" id="151549"/>
    <lineage>
        <taxon>Eukaryota</taxon>
        <taxon>Metazoa</taxon>
        <taxon>Ecdysozoa</taxon>
        <taxon>Arthropoda</taxon>
        <taxon>Hexapoda</taxon>
        <taxon>Insecta</taxon>
        <taxon>Pterygota</taxon>
        <taxon>Neoptera</taxon>
        <taxon>Endopterygota</taxon>
        <taxon>Lepidoptera</taxon>
        <taxon>Glossata</taxon>
        <taxon>Ditrysia</taxon>
        <taxon>Tineoidea</taxon>
        <taxon>Psychidae</taxon>
        <taxon>Oiketicinae</taxon>
        <taxon>Eumeta</taxon>
    </lineage>
</organism>
<evidence type="ECO:0000313" key="2">
    <source>
        <dbReference type="Proteomes" id="UP000299102"/>
    </source>
</evidence>
<protein>
    <submittedName>
        <fullName evidence="1">Uncharacterized protein</fullName>
    </submittedName>
</protein>
<proteinExistence type="predicted"/>
<evidence type="ECO:0000313" key="1">
    <source>
        <dbReference type="EMBL" id="GBP29165.1"/>
    </source>
</evidence>
<name>A0A4C1URT2_EUMVA</name>
<sequence length="137" mass="15773">MLAIGEQVVNSANEHSQLHRRYQYVAGLLGRVRIFEGEWDAVCLFPRKVVEGKSYLEVRVGLLPIRWVSAYAANQDRFQALSVETILERLGVSRLLLKLVHPFKRRTLKEQMLFVCKGKRDATQIIYGKRSNTRLCG</sequence>
<comment type="caution">
    <text evidence="1">The sequence shown here is derived from an EMBL/GenBank/DDBJ whole genome shotgun (WGS) entry which is preliminary data.</text>
</comment>
<gene>
    <name evidence="1" type="ORF">EVAR_17703_1</name>
</gene>
<reference evidence="1 2" key="1">
    <citation type="journal article" date="2019" name="Commun. Biol.">
        <title>The bagworm genome reveals a unique fibroin gene that provides high tensile strength.</title>
        <authorList>
            <person name="Kono N."/>
            <person name="Nakamura H."/>
            <person name="Ohtoshi R."/>
            <person name="Tomita M."/>
            <person name="Numata K."/>
            <person name="Arakawa K."/>
        </authorList>
    </citation>
    <scope>NUCLEOTIDE SEQUENCE [LARGE SCALE GENOMIC DNA]</scope>
</reference>